<evidence type="ECO:0008006" key="4">
    <source>
        <dbReference type="Google" id="ProtNLM"/>
    </source>
</evidence>
<feature type="transmembrane region" description="Helical" evidence="1">
    <location>
        <begin position="87"/>
        <end position="105"/>
    </location>
</feature>
<dbReference type="Proteomes" id="UP000261811">
    <property type="component" value="Unassembled WGS sequence"/>
</dbReference>
<organism evidence="2 3">
    <name type="scientific">Actinomadura logoneensis</name>
    <dbReference type="NCBI Taxonomy" id="2293572"/>
    <lineage>
        <taxon>Bacteria</taxon>
        <taxon>Bacillati</taxon>
        <taxon>Actinomycetota</taxon>
        <taxon>Actinomycetes</taxon>
        <taxon>Streptosporangiales</taxon>
        <taxon>Thermomonosporaceae</taxon>
        <taxon>Actinomadura</taxon>
    </lineage>
</organism>
<feature type="transmembrane region" description="Helical" evidence="1">
    <location>
        <begin position="161"/>
        <end position="194"/>
    </location>
</feature>
<reference evidence="2 3" key="1">
    <citation type="submission" date="2018-08" db="EMBL/GenBank/DDBJ databases">
        <title>Actinomadura jelena sp. nov., a novel Actinomycete isolated from soil in Chad.</title>
        <authorList>
            <person name="Shi L."/>
        </authorList>
    </citation>
    <scope>NUCLEOTIDE SEQUENCE [LARGE SCALE GENOMIC DNA]</scope>
    <source>
        <strain evidence="2 3">NEAU-G17</strain>
    </source>
</reference>
<feature type="transmembrane region" description="Helical" evidence="1">
    <location>
        <begin position="201"/>
        <end position="220"/>
    </location>
</feature>
<evidence type="ECO:0000313" key="2">
    <source>
        <dbReference type="EMBL" id="RFU41347.1"/>
    </source>
</evidence>
<gene>
    <name evidence="2" type="ORF">DZF91_12260</name>
</gene>
<feature type="transmembrane region" description="Helical" evidence="1">
    <location>
        <begin position="275"/>
        <end position="294"/>
    </location>
</feature>
<feature type="transmembrane region" description="Helical" evidence="1">
    <location>
        <begin position="12"/>
        <end position="34"/>
    </location>
</feature>
<dbReference type="AlphaFoldDB" id="A0A372JMW1"/>
<accession>A0A372JMW1</accession>
<evidence type="ECO:0000313" key="3">
    <source>
        <dbReference type="Proteomes" id="UP000261811"/>
    </source>
</evidence>
<sequence length="494" mass="52575">MGAPGGETTGGLGRAGLVAVAAGAVFLLAQLLLVSPGTPLGWDESLYVSQFSAHVPAGYFSAPRARGITLLVAPVARLTLSTEALRIYLAVLSSLALAGTLWIWRRLLPPGALALTGLLFAGLWITLISGSQAMPNLWVAFGALAAVGCFLRAAGDTADRWALAGLALSLAFVALMRPLDAAWLAFPLVVAALLVRSWRRPALVAVMFAGLGIGAAEWVAEAYVRFGGVPQRLHVSSRVEGGMGLHFALDDELRALNGPQLCRPCVRPWRHRPAAAWWAVLPFAVLGGLAAARAEGRLSRALVPTVCAATMSVPYLFMIDYAAPRFLLPVYALLSVPVATGLWWLATRTPARARPWLVGATAVGLLMHLGIQQAVLARVTRGDRRTHGDYVRMAADLNRLGVRAPCTITGDQATPVAYQARCAWVQTRGPNTSITVPRLVALSRRQPVAVLIGPHARPPAYARAWPRHVLSGRYGLRGYSAYISPVAHRAAPRG</sequence>
<feature type="transmembrane region" description="Helical" evidence="1">
    <location>
        <begin position="328"/>
        <end position="346"/>
    </location>
</feature>
<keyword evidence="1" id="KW-0812">Transmembrane</keyword>
<comment type="caution">
    <text evidence="2">The sequence shown here is derived from an EMBL/GenBank/DDBJ whole genome shotgun (WGS) entry which is preliminary data.</text>
</comment>
<feature type="transmembrane region" description="Helical" evidence="1">
    <location>
        <begin position="301"/>
        <end position="322"/>
    </location>
</feature>
<keyword evidence="3" id="KW-1185">Reference proteome</keyword>
<feature type="transmembrane region" description="Helical" evidence="1">
    <location>
        <begin position="111"/>
        <end position="130"/>
    </location>
</feature>
<evidence type="ECO:0000256" key="1">
    <source>
        <dbReference type="SAM" id="Phobius"/>
    </source>
</evidence>
<keyword evidence="1" id="KW-1133">Transmembrane helix</keyword>
<proteinExistence type="predicted"/>
<dbReference type="EMBL" id="QURH01000216">
    <property type="protein sequence ID" value="RFU41347.1"/>
    <property type="molecule type" value="Genomic_DNA"/>
</dbReference>
<name>A0A372JMW1_9ACTN</name>
<feature type="transmembrane region" description="Helical" evidence="1">
    <location>
        <begin position="353"/>
        <end position="371"/>
    </location>
</feature>
<keyword evidence="1" id="KW-0472">Membrane</keyword>
<protein>
    <recommendedName>
        <fullName evidence="4">Glycosyltransferase RgtA/B/C/D-like domain-containing protein</fullName>
    </recommendedName>
</protein>
<feature type="transmembrane region" description="Helical" evidence="1">
    <location>
        <begin position="137"/>
        <end position="155"/>
    </location>
</feature>